<keyword evidence="4 5" id="KW-0238">DNA-binding</keyword>
<evidence type="ECO:0000259" key="6">
    <source>
        <dbReference type="PROSITE" id="PS50950"/>
    </source>
</evidence>
<dbReference type="SUPFAM" id="SSF57716">
    <property type="entry name" value="Glucocorticoid receptor-like (DNA-binding domain)"/>
    <property type="match status" value="1"/>
</dbReference>
<gene>
    <name evidence="7" type="ORF">RN001_005784</name>
</gene>
<evidence type="ECO:0000256" key="5">
    <source>
        <dbReference type="PROSITE-ProRule" id="PRU00309"/>
    </source>
</evidence>
<evidence type="ECO:0000256" key="2">
    <source>
        <dbReference type="ARBA" id="ARBA00022771"/>
    </source>
</evidence>
<evidence type="ECO:0000256" key="4">
    <source>
        <dbReference type="ARBA" id="ARBA00023125"/>
    </source>
</evidence>
<name>A0AAN7SS47_9COLE</name>
<keyword evidence="8" id="KW-1185">Reference proteome</keyword>
<evidence type="ECO:0000313" key="8">
    <source>
        <dbReference type="Proteomes" id="UP001353858"/>
    </source>
</evidence>
<comment type="caution">
    <text evidence="7">The sequence shown here is derived from an EMBL/GenBank/DDBJ whole genome shotgun (WGS) entry which is preliminary data.</text>
</comment>
<evidence type="ECO:0000256" key="3">
    <source>
        <dbReference type="ARBA" id="ARBA00022833"/>
    </source>
</evidence>
<dbReference type="AlphaFoldDB" id="A0AAN7SS47"/>
<dbReference type="GO" id="GO:0008270">
    <property type="term" value="F:zinc ion binding"/>
    <property type="evidence" value="ECO:0007669"/>
    <property type="project" value="UniProtKB-KW"/>
</dbReference>
<protein>
    <recommendedName>
        <fullName evidence="6">THAP-type domain-containing protein</fullName>
    </recommendedName>
</protein>
<evidence type="ECO:0000256" key="1">
    <source>
        <dbReference type="ARBA" id="ARBA00022723"/>
    </source>
</evidence>
<evidence type="ECO:0000313" key="7">
    <source>
        <dbReference type="EMBL" id="KAK4882465.1"/>
    </source>
</evidence>
<organism evidence="7 8">
    <name type="scientific">Aquatica leii</name>
    <dbReference type="NCBI Taxonomy" id="1421715"/>
    <lineage>
        <taxon>Eukaryota</taxon>
        <taxon>Metazoa</taxon>
        <taxon>Ecdysozoa</taxon>
        <taxon>Arthropoda</taxon>
        <taxon>Hexapoda</taxon>
        <taxon>Insecta</taxon>
        <taxon>Pterygota</taxon>
        <taxon>Neoptera</taxon>
        <taxon>Endopterygota</taxon>
        <taxon>Coleoptera</taxon>
        <taxon>Polyphaga</taxon>
        <taxon>Elateriformia</taxon>
        <taxon>Elateroidea</taxon>
        <taxon>Lampyridae</taxon>
        <taxon>Luciolinae</taxon>
        <taxon>Aquatica</taxon>
    </lineage>
</organism>
<dbReference type="Proteomes" id="UP001353858">
    <property type="component" value="Unassembled WGS sequence"/>
</dbReference>
<dbReference type="InterPro" id="IPR006612">
    <property type="entry name" value="THAP_Znf"/>
</dbReference>
<dbReference type="GO" id="GO:0003677">
    <property type="term" value="F:DNA binding"/>
    <property type="evidence" value="ECO:0007669"/>
    <property type="project" value="UniProtKB-UniRule"/>
</dbReference>
<dbReference type="EMBL" id="JARPUR010000002">
    <property type="protein sequence ID" value="KAK4882465.1"/>
    <property type="molecule type" value="Genomic_DNA"/>
</dbReference>
<reference evidence="8" key="1">
    <citation type="submission" date="2023-01" db="EMBL/GenBank/DDBJ databases">
        <title>Key to firefly adult light organ development and bioluminescence: homeobox transcription factors regulate luciferase expression and transportation to peroxisome.</title>
        <authorList>
            <person name="Fu X."/>
        </authorList>
    </citation>
    <scope>NUCLEOTIDE SEQUENCE [LARGE SCALE GENOMIC DNA]</scope>
</reference>
<dbReference type="PROSITE" id="PS50950">
    <property type="entry name" value="ZF_THAP"/>
    <property type="match status" value="1"/>
</dbReference>
<sequence>MYIIFTGKYIVINYLSGFRFKQSLVCIFSHNERDACKFFKFPQAENTRIQWKRLCRRDVKPGRGTSLCSCHFKDGKRENGPTIFAHNINKSFTFASPEKKKRKVTGTACIGEEVIETITSESSVAVETVSADDCEPSISNSQKSVASTSSTFAEPILTTTLAAENYFLQQEVSTAKAQLQHLSVQFSYQHVSDNDKLILLYTARRS</sequence>
<keyword evidence="2 5" id="KW-0863">Zinc-finger</keyword>
<keyword evidence="1" id="KW-0479">Metal-binding</keyword>
<feature type="domain" description="THAP-type" evidence="6">
    <location>
        <begin position="15"/>
        <end position="100"/>
    </location>
</feature>
<accession>A0AAN7SS47</accession>
<proteinExistence type="predicted"/>
<keyword evidence="3" id="KW-0862">Zinc</keyword>
<dbReference type="Pfam" id="PF05485">
    <property type="entry name" value="THAP"/>
    <property type="match status" value="1"/>
</dbReference>